<accession>A0AAV2ADL0</accession>
<dbReference type="SMART" id="SM00280">
    <property type="entry name" value="KAZAL"/>
    <property type="match status" value="3"/>
</dbReference>
<dbReference type="CDD" id="cd00104">
    <property type="entry name" value="KAZAL_FS"/>
    <property type="match status" value="1"/>
</dbReference>
<name>A0AAV2ADL0_9ARAC</name>
<dbReference type="Gene3D" id="3.30.60.30">
    <property type="match status" value="2"/>
</dbReference>
<dbReference type="PANTHER" id="PTHR13487:SF3">
    <property type="entry name" value="REVERSION-INDUCING CYSTEINE-RICH PROTEIN WITH KAZAL MOTIFS"/>
    <property type="match status" value="1"/>
</dbReference>
<sequence length="974" mass="107804">MNEKRRVERAGDARGVFLDLSMPSLYPVLLLLGYFTAKAQETVTLTSSCCTLATGSCRSTCEEISLVDLATSNDDRWRYITKLTSFCSQQLVPFWSCMNETLSEIDKGQGFFGRPCCTLPQSQACIMVCLQAKDREELISACRPSNEITFYSCLERQEVGQQCCSRAGKPECASACKELFASTTEPSVQLRTYVNNMCAHDHPSVAKCVKNYTLLTPAENPARNLHCCDRSSNADCRLACRNILRTQTIGQEIVDNLIDGGCGFPMPHDKLWQCFLTNADSNKPEPKSVSRLDNLGMDSAKLQCCFRAATMTCQRLCIKTYSNEWEETWGDFDRQCQYQLAESPMLRCLAEVEEPCELGCEGLSYCTNFNHRPTELFRNCDSRTDQAAKHDVDLWQQGIIRMPSVDIPVLDISTCYPETWKAIACALQIKPCQSKAHANMICRDDCIKILSNCVDRSRLLEDQTPSTLCDVLSPPGITSPCISLAPFLGESKYTQTAADVTHPCKSSTCATNEVCLVNRSCDYGEPCVPFVCVPGCRMGAVSQLVVPSGSYTQIPRIFKGKHCNSVCYCNKQGIIDTCVAMPCISKNHCTVLGKEIPHQGQYIGNCTICFCFAGELRCARTCPKESFGDLELISGPLCTCSQYYSPVCGLNGKTYTNPCVARCAGLKESHFRPGSCFEMDPCKNVTCGNKKRCVARRQVCLSLKKKCSQYICVNKDNCEDKPYSPVCDTENDEHPNACLLLQKKRTLAYFGKCLNTCQRKGQVCGHDGREYRSECAAQAEKMSIDYRGPCVKRQPTPEDKTGCSAVFCQPLPSEFCSGIIPPNSCCPICGVAIKLTYSQRLLDQVVEAIHSMEPVTIAKVSQKLQEHIKTAECDVSTYLDEDFTIVALISPNIPRPSLLQIEACFQEALKLQALVEQRSPTLVTEVPLSVLTGSYLVQPSLGNQNSSSVILLSTFLQFVIALLAFRTLMSGNVT</sequence>
<dbReference type="InterPro" id="IPR002350">
    <property type="entry name" value="Kazal_dom"/>
</dbReference>
<dbReference type="InterPro" id="IPR055110">
    <property type="entry name" value="RECK-like_N"/>
</dbReference>
<keyword evidence="1" id="KW-1133">Transmembrane helix</keyword>
<dbReference type="Pfam" id="PF23332">
    <property type="entry name" value="CC4_RECK"/>
    <property type="match status" value="2"/>
</dbReference>
<proteinExistence type="predicted"/>
<dbReference type="Pfam" id="PF07648">
    <property type="entry name" value="Kazal_2"/>
    <property type="match status" value="3"/>
</dbReference>
<evidence type="ECO:0000259" key="2">
    <source>
        <dbReference type="PROSITE" id="PS51465"/>
    </source>
</evidence>
<protein>
    <recommendedName>
        <fullName evidence="2">Kazal-like domain-containing protein</fullName>
    </recommendedName>
</protein>
<dbReference type="InterPro" id="IPR036058">
    <property type="entry name" value="Kazal_dom_sf"/>
</dbReference>
<keyword evidence="1" id="KW-0472">Membrane</keyword>
<evidence type="ECO:0000313" key="4">
    <source>
        <dbReference type="Proteomes" id="UP001497382"/>
    </source>
</evidence>
<comment type="caution">
    <text evidence="3">The sequence shown here is derived from an EMBL/GenBank/DDBJ whole genome shotgun (WGS) entry which is preliminary data.</text>
</comment>
<feature type="domain" description="Kazal-like" evidence="2">
    <location>
        <begin position="632"/>
        <end position="678"/>
    </location>
</feature>
<dbReference type="PROSITE" id="PS00282">
    <property type="entry name" value="KAZAL_1"/>
    <property type="match status" value="1"/>
</dbReference>
<dbReference type="Pfam" id="PF25027">
    <property type="entry name" value="EGF1_RECK"/>
    <property type="match status" value="1"/>
</dbReference>
<dbReference type="PANTHER" id="PTHR13487">
    <property type="entry name" value="SERINE PROTEASE INHIBITOR"/>
    <property type="match status" value="1"/>
</dbReference>
<reference evidence="3 4" key="1">
    <citation type="submission" date="2024-04" db="EMBL/GenBank/DDBJ databases">
        <authorList>
            <person name="Rising A."/>
            <person name="Reimegard J."/>
            <person name="Sonavane S."/>
            <person name="Akerstrom W."/>
            <person name="Nylinder S."/>
            <person name="Hedman E."/>
            <person name="Kallberg Y."/>
        </authorList>
    </citation>
    <scope>NUCLEOTIDE SEQUENCE [LARGE SCALE GENOMIC DNA]</scope>
</reference>
<dbReference type="InterPro" id="IPR056976">
    <property type="entry name" value="EGF1_RECK"/>
</dbReference>
<dbReference type="GO" id="GO:0030198">
    <property type="term" value="P:extracellular matrix organization"/>
    <property type="evidence" value="ECO:0007669"/>
    <property type="project" value="TreeGrafter"/>
</dbReference>
<dbReference type="Proteomes" id="UP001497382">
    <property type="component" value="Unassembled WGS sequence"/>
</dbReference>
<dbReference type="SUPFAM" id="SSF100895">
    <property type="entry name" value="Kazal-type serine protease inhibitors"/>
    <property type="match status" value="3"/>
</dbReference>
<keyword evidence="1" id="KW-0812">Transmembrane</keyword>
<evidence type="ECO:0000313" key="3">
    <source>
        <dbReference type="EMBL" id="CAL1280638.1"/>
    </source>
</evidence>
<organism evidence="3 4">
    <name type="scientific">Larinioides sclopetarius</name>
    <dbReference type="NCBI Taxonomy" id="280406"/>
    <lineage>
        <taxon>Eukaryota</taxon>
        <taxon>Metazoa</taxon>
        <taxon>Ecdysozoa</taxon>
        <taxon>Arthropoda</taxon>
        <taxon>Chelicerata</taxon>
        <taxon>Arachnida</taxon>
        <taxon>Araneae</taxon>
        <taxon>Araneomorphae</taxon>
        <taxon>Entelegynae</taxon>
        <taxon>Araneoidea</taxon>
        <taxon>Araneidae</taxon>
        <taxon>Larinioides</taxon>
    </lineage>
</organism>
<dbReference type="Pfam" id="PF22961">
    <property type="entry name" value="RECK-like_N"/>
    <property type="match status" value="1"/>
</dbReference>
<dbReference type="AlphaFoldDB" id="A0AAV2ADL0"/>
<dbReference type="EMBL" id="CAXIEN010000134">
    <property type="protein sequence ID" value="CAL1280638.1"/>
    <property type="molecule type" value="Genomic_DNA"/>
</dbReference>
<dbReference type="InterPro" id="IPR039016">
    <property type="entry name" value="RECK"/>
</dbReference>
<dbReference type="InterPro" id="IPR056979">
    <property type="entry name" value="FZ_RECK"/>
</dbReference>
<feature type="transmembrane region" description="Helical" evidence="1">
    <location>
        <begin position="16"/>
        <end position="37"/>
    </location>
</feature>
<dbReference type="GO" id="GO:0008191">
    <property type="term" value="F:metalloendopeptidase inhibitor activity"/>
    <property type="evidence" value="ECO:0007669"/>
    <property type="project" value="InterPro"/>
</dbReference>
<dbReference type="PROSITE" id="PS51465">
    <property type="entry name" value="KAZAL_2"/>
    <property type="match status" value="2"/>
</dbReference>
<dbReference type="InterPro" id="IPR056978">
    <property type="entry name" value="CC4_RECK"/>
</dbReference>
<gene>
    <name evidence="3" type="ORF">LARSCL_LOCUS11078</name>
</gene>
<dbReference type="GO" id="GO:0005886">
    <property type="term" value="C:plasma membrane"/>
    <property type="evidence" value="ECO:0007669"/>
    <property type="project" value="TreeGrafter"/>
</dbReference>
<keyword evidence="4" id="KW-1185">Reference proteome</keyword>
<feature type="domain" description="Kazal-like" evidence="2">
    <location>
        <begin position="701"/>
        <end position="755"/>
    </location>
</feature>
<evidence type="ECO:0000256" key="1">
    <source>
        <dbReference type="SAM" id="Phobius"/>
    </source>
</evidence>
<dbReference type="Pfam" id="PF23298">
    <property type="entry name" value="FZ_RECK"/>
    <property type="match status" value="1"/>
</dbReference>